<accession>X1RIE1</accession>
<protein>
    <submittedName>
        <fullName evidence="1">Uncharacterized protein</fullName>
    </submittedName>
</protein>
<gene>
    <name evidence="1" type="ORF">S12H4_05244</name>
</gene>
<name>X1RIE1_9ZZZZ</name>
<dbReference type="AlphaFoldDB" id="X1RIE1"/>
<dbReference type="EMBL" id="BARW01001713">
    <property type="protein sequence ID" value="GAI62920.1"/>
    <property type="molecule type" value="Genomic_DNA"/>
</dbReference>
<comment type="caution">
    <text evidence="1">The sequence shown here is derived from an EMBL/GenBank/DDBJ whole genome shotgun (WGS) entry which is preliminary data.</text>
</comment>
<proteinExistence type="predicted"/>
<feature type="non-terminal residue" evidence="1">
    <location>
        <position position="163"/>
    </location>
</feature>
<organism evidence="1">
    <name type="scientific">marine sediment metagenome</name>
    <dbReference type="NCBI Taxonomy" id="412755"/>
    <lineage>
        <taxon>unclassified sequences</taxon>
        <taxon>metagenomes</taxon>
        <taxon>ecological metagenomes</taxon>
    </lineage>
</organism>
<reference evidence="1" key="1">
    <citation type="journal article" date="2014" name="Front. Microbiol.">
        <title>High frequency of phylogenetically diverse reductive dehalogenase-homologous genes in deep subseafloor sedimentary metagenomes.</title>
        <authorList>
            <person name="Kawai M."/>
            <person name="Futagami T."/>
            <person name="Toyoda A."/>
            <person name="Takaki Y."/>
            <person name="Nishi S."/>
            <person name="Hori S."/>
            <person name="Arai W."/>
            <person name="Tsubouchi T."/>
            <person name="Morono Y."/>
            <person name="Uchiyama I."/>
            <person name="Ito T."/>
            <person name="Fujiyama A."/>
            <person name="Inagaki F."/>
            <person name="Takami H."/>
        </authorList>
    </citation>
    <scope>NUCLEOTIDE SEQUENCE</scope>
    <source>
        <strain evidence="1">Expedition CK06-06</strain>
    </source>
</reference>
<sequence>MAEQSVTLQPSESRVVSFEAIPKEAKTYQVVVNGLTGSFTALAAFAGFSLMIKNPPAGTVYWATEKGLFKLSEAAWWLETPAPWDIHIVFLNASYECPSGDPGCEGVECSFAPEDGHHYLIDCSTCQITENPTPPPGPPPVPTEPGIVSVNIPSAKACGGFMP</sequence>
<evidence type="ECO:0000313" key="1">
    <source>
        <dbReference type="EMBL" id="GAI62920.1"/>
    </source>
</evidence>